<reference evidence="1" key="1">
    <citation type="submission" date="2014-09" db="EMBL/GenBank/DDBJ databases">
        <authorList>
            <person name="Magalhaes I.L.F."/>
            <person name="Oliveira U."/>
            <person name="Santos F.R."/>
            <person name="Vidigal T.H.D.A."/>
            <person name="Brescovit A.D."/>
            <person name="Santos A.J."/>
        </authorList>
    </citation>
    <scope>NUCLEOTIDE SEQUENCE</scope>
    <source>
        <tissue evidence="1">Shoot tissue taken approximately 20 cm above the soil surface</tissue>
    </source>
</reference>
<organism evidence="1">
    <name type="scientific">Arundo donax</name>
    <name type="common">Giant reed</name>
    <name type="synonym">Donax arundinaceus</name>
    <dbReference type="NCBI Taxonomy" id="35708"/>
    <lineage>
        <taxon>Eukaryota</taxon>
        <taxon>Viridiplantae</taxon>
        <taxon>Streptophyta</taxon>
        <taxon>Embryophyta</taxon>
        <taxon>Tracheophyta</taxon>
        <taxon>Spermatophyta</taxon>
        <taxon>Magnoliopsida</taxon>
        <taxon>Liliopsida</taxon>
        <taxon>Poales</taxon>
        <taxon>Poaceae</taxon>
        <taxon>PACMAD clade</taxon>
        <taxon>Arundinoideae</taxon>
        <taxon>Arundineae</taxon>
        <taxon>Arundo</taxon>
    </lineage>
</organism>
<accession>A0A0A9CH72</accession>
<protein>
    <submittedName>
        <fullName evidence="1">Uncharacterized protein</fullName>
    </submittedName>
</protein>
<reference evidence="1" key="2">
    <citation type="journal article" date="2015" name="Data Brief">
        <title>Shoot transcriptome of the giant reed, Arundo donax.</title>
        <authorList>
            <person name="Barrero R.A."/>
            <person name="Guerrero F.D."/>
            <person name="Moolhuijzen P."/>
            <person name="Goolsby J.A."/>
            <person name="Tidwell J."/>
            <person name="Bellgard S.E."/>
            <person name="Bellgard M.I."/>
        </authorList>
    </citation>
    <scope>NUCLEOTIDE SEQUENCE</scope>
    <source>
        <tissue evidence="1">Shoot tissue taken approximately 20 cm above the soil surface</tissue>
    </source>
</reference>
<proteinExistence type="predicted"/>
<dbReference type="AlphaFoldDB" id="A0A0A9CH72"/>
<evidence type="ECO:0000313" key="1">
    <source>
        <dbReference type="EMBL" id="JAD74936.1"/>
    </source>
</evidence>
<sequence>MRVVPTCSYVSVRYESPLFQLFSARVCCALPSACSSFLLLSTAIREDRPPIDVLMDGFTWQSEI</sequence>
<name>A0A0A9CH72_ARUDO</name>
<dbReference type="EMBL" id="GBRH01222959">
    <property type="protein sequence ID" value="JAD74936.1"/>
    <property type="molecule type" value="Transcribed_RNA"/>
</dbReference>